<dbReference type="PANTHER" id="PTHR21569:SF1">
    <property type="entry name" value="SMALL RIBOSOMAL SUBUNIT PROTEIN US9M"/>
    <property type="match status" value="1"/>
</dbReference>
<protein>
    <submittedName>
        <fullName evidence="5">Mitochondrial ribosomal protein S9</fullName>
    </submittedName>
</protein>
<dbReference type="STRING" id="46835.A0A504YVM1"/>
<comment type="similarity">
    <text evidence="1">Belongs to the universal ribosomal protein uS9 family.</text>
</comment>
<organism evidence="5 6">
    <name type="scientific">Fasciola gigantica</name>
    <name type="common">Giant liver fluke</name>
    <dbReference type="NCBI Taxonomy" id="46835"/>
    <lineage>
        <taxon>Eukaryota</taxon>
        <taxon>Metazoa</taxon>
        <taxon>Spiralia</taxon>
        <taxon>Lophotrochozoa</taxon>
        <taxon>Platyhelminthes</taxon>
        <taxon>Trematoda</taxon>
        <taxon>Digenea</taxon>
        <taxon>Plagiorchiida</taxon>
        <taxon>Echinostomata</taxon>
        <taxon>Echinostomatoidea</taxon>
        <taxon>Fasciolidae</taxon>
        <taxon>Fasciola</taxon>
    </lineage>
</organism>
<name>A0A504YVM1_FASGI</name>
<dbReference type="Gene3D" id="3.30.230.10">
    <property type="match status" value="1"/>
</dbReference>
<dbReference type="GO" id="GO:0006412">
    <property type="term" value="P:translation"/>
    <property type="evidence" value="ECO:0007669"/>
    <property type="project" value="InterPro"/>
</dbReference>
<dbReference type="OrthoDB" id="10254627at2759"/>
<sequence>MRTQQTHTYIFSSRNTLTTSILTERTNFSLVEIMGLSLHLFRFHQLTLRGFPALPTACSAAYTVPSIPDTRSKSAKIQSSIKLYLKRIHNYESMIETEREDFERGRKYLAQIMGEDPSTFNQEKIDQSITYLFPSGLFSPKARPKLKPPEEIFPKEKELQCDSAGRPLHSLFYTRYPHFYSVMNEAAYQLEALKEDWDTIYINKSQNPLKNRKDLVLVTTEWFTKAQLEEAIGESVLDEQVGSSVCLLHDFIFQYDQWLVLMNRIVSHPLAHSAEKFIFQYRARQIQVVDAEKYPDPELDPVTQQKFITSYGQKRRCFAEVCVRIPGTGVVDIDGKNLLEAFPLMGNREQIMFPLHVTGTLGKVDIKAKLSGEGTSSPANAVRLAISRCLASLLPDQQGRQRLLVSGLLTQDDRFAERKKPGQKKARKKPIWKAR</sequence>
<evidence type="ECO:0000256" key="4">
    <source>
        <dbReference type="SAM" id="MobiDB-lite"/>
    </source>
</evidence>
<dbReference type="GO" id="GO:0003735">
    <property type="term" value="F:structural constituent of ribosome"/>
    <property type="evidence" value="ECO:0007669"/>
    <property type="project" value="InterPro"/>
</dbReference>
<dbReference type="InterPro" id="IPR000754">
    <property type="entry name" value="Ribosomal_uS9"/>
</dbReference>
<dbReference type="InterPro" id="IPR014721">
    <property type="entry name" value="Ribsml_uS5_D2-typ_fold_subgr"/>
</dbReference>
<dbReference type="GO" id="GO:0003723">
    <property type="term" value="F:RNA binding"/>
    <property type="evidence" value="ECO:0007669"/>
    <property type="project" value="TreeGrafter"/>
</dbReference>
<evidence type="ECO:0000256" key="1">
    <source>
        <dbReference type="ARBA" id="ARBA00005251"/>
    </source>
</evidence>
<keyword evidence="2 5" id="KW-0689">Ribosomal protein</keyword>
<gene>
    <name evidence="5" type="ORF">FGIG_00334</name>
</gene>
<dbReference type="Pfam" id="PF00380">
    <property type="entry name" value="Ribosomal_S9"/>
    <property type="match status" value="1"/>
</dbReference>
<dbReference type="SUPFAM" id="SSF54211">
    <property type="entry name" value="Ribosomal protein S5 domain 2-like"/>
    <property type="match status" value="1"/>
</dbReference>
<accession>A0A504YVM1</accession>
<evidence type="ECO:0000256" key="2">
    <source>
        <dbReference type="ARBA" id="ARBA00022980"/>
    </source>
</evidence>
<feature type="compositionally biased region" description="Basic residues" evidence="4">
    <location>
        <begin position="421"/>
        <end position="435"/>
    </location>
</feature>
<dbReference type="GO" id="GO:0005763">
    <property type="term" value="C:mitochondrial small ribosomal subunit"/>
    <property type="evidence" value="ECO:0007669"/>
    <property type="project" value="TreeGrafter"/>
</dbReference>
<evidence type="ECO:0000256" key="3">
    <source>
        <dbReference type="ARBA" id="ARBA00023274"/>
    </source>
</evidence>
<proteinExistence type="inferred from homology"/>
<evidence type="ECO:0000313" key="6">
    <source>
        <dbReference type="Proteomes" id="UP000316759"/>
    </source>
</evidence>
<keyword evidence="6" id="KW-1185">Reference proteome</keyword>
<dbReference type="AlphaFoldDB" id="A0A504YVM1"/>
<dbReference type="EMBL" id="SUNJ01007862">
    <property type="protein sequence ID" value="TPP61680.1"/>
    <property type="molecule type" value="Genomic_DNA"/>
</dbReference>
<reference evidence="5 6" key="1">
    <citation type="submission" date="2019-04" db="EMBL/GenBank/DDBJ databases">
        <title>Annotation for the trematode Fasciola gigantica.</title>
        <authorList>
            <person name="Choi Y.-J."/>
        </authorList>
    </citation>
    <scope>NUCLEOTIDE SEQUENCE [LARGE SCALE GENOMIC DNA]</scope>
    <source>
        <strain evidence="5">Uganda_cow_1</strain>
    </source>
</reference>
<keyword evidence="3" id="KW-0687">Ribonucleoprotein</keyword>
<dbReference type="Proteomes" id="UP000316759">
    <property type="component" value="Unassembled WGS sequence"/>
</dbReference>
<evidence type="ECO:0000313" key="5">
    <source>
        <dbReference type="EMBL" id="TPP61680.1"/>
    </source>
</evidence>
<feature type="region of interest" description="Disordered" evidence="4">
    <location>
        <begin position="415"/>
        <end position="435"/>
    </location>
</feature>
<dbReference type="PANTHER" id="PTHR21569">
    <property type="entry name" value="RIBOSOMAL PROTEIN S9"/>
    <property type="match status" value="1"/>
</dbReference>
<dbReference type="InterPro" id="IPR020568">
    <property type="entry name" value="Ribosomal_Su5_D2-typ_SF"/>
</dbReference>
<comment type="caution">
    <text evidence="5">The sequence shown here is derived from an EMBL/GenBank/DDBJ whole genome shotgun (WGS) entry which is preliminary data.</text>
</comment>